<protein>
    <submittedName>
        <fullName evidence="1">Uncharacterized protein</fullName>
    </submittedName>
</protein>
<evidence type="ECO:0000313" key="1">
    <source>
        <dbReference type="EMBL" id="KAK6619595.1"/>
    </source>
</evidence>
<proteinExistence type="predicted"/>
<gene>
    <name evidence="1" type="ORF">RUM43_012352</name>
</gene>
<dbReference type="AlphaFoldDB" id="A0AAN8NKJ6"/>
<reference evidence="1 2" key="1">
    <citation type="submission" date="2023-10" db="EMBL/GenBank/DDBJ databases">
        <title>Genomes of two closely related lineages of the louse Polyplax serrata with different host specificities.</title>
        <authorList>
            <person name="Martinu J."/>
            <person name="Tarabai H."/>
            <person name="Stefka J."/>
            <person name="Hypsa V."/>
        </authorList>
    </citation>
    <scope>NUCLEOTIDE SEQUENCE [LARGE SCALE GENOMIC DNA]</scope>
    <source>
        <strain evidence="1">HR10_N</strain>
    </source>
</reference>
<dbReference type="EMBL" id="JAWJWE010000040">
    <property type="protein sequence ID" value="KAK6619595.1"/>
    <property type="molecule type" value="Genomic_DNA"/>
</dbReference>
<name>A0AAN8NKJ6_POLSC</name>
<dbReference type="Proteomes" id="UP001372834">
    <property type="component" value="Unassembled WGS sequence"/>
</dbReference>
<accession>A0AAN8NKJ6</accession>
<evidence type="ECO:0000313" key="2">
    <source>
        <dbReference type="Proteomes" id="UP001372834"/>
    </source>
</evidence>
<organism evidence="1 2">
    <name type="scientific">Polyplax serrata</name>
    <name type="common">Common mouse louse</name>
    <dbReference type="NCBI Taxonomy" id="468196"/>
    <lineage>
        <taxon>Eukaryota</taxon>
        <taxon>Metazoa</taxon>
        <taxon>Ecdysozoa</taxon>
        <taxon>Arthropoda</taxon>
        <taxon>Hexapoda</taxon>
        <taxon>Insecta</taxon>
        <taxon>Pterygota</taxon>
        <taxon>Neoptera</taxon>
        <taxon>Paraneoptera</taxon>
        <taxon>Psocodea</taxon>
        <taxon>Troctomorpha</taxon>
        <taxon>Phthiraptera</taxon>
        <taxon>Anoplura</taxon>
        <taxon>Polyplacidae</taxon>
        <taxon>Polyplax</taxon>
    </lineage>
</organism>
<comment type="caution">
    <text evidence="1">The sequence shown here is derived from an EMBL/GenBank/DDBJ whole genome shotgun (WGS) entry which is preliminary data.</text>
</comment>
<sequence length="101" mass="11534">MHKKQGMLMMMMTGTCSKAEEEEEEEEERKMPGKIWKTFFLCFLAPDTANTTIPSPSPSSLPSTWHFIIDDNVNNINITTAITLAQPPFSATPHFFYFMII</sequence>